<sequence length="219" mass="25954">MRDEFEEKWEKMQIANWKGDEEKIVTFFKRFDLDIRDVFKQITGIDYKRMQTVCYLLSKIDKAIKICDFLDTLERNSLEDVDIIKIYILTSHAEIASRSLCGKETKLDLVRRFFKPVESNLENRIIMADISLDRTLDMNFAYILYKIRCEYTHEGNYIGRIFKRNEDGASSLLFCFKDDSKKLCGICGITYQEFLKIYMRALIENIKVYCDYTPPIVAE</sequence>
<proteinExistence type="predicted"/>
<evidence type="ECO:0000313" key="1">
    <source>
        <dbReference type="EMBL" id="OGL89428.1"/>
    </source>
</evidence>
<name>A0A1F7VH02_9BACT</name>
<protein>
    <submittedName>
        <fullName evidence="1">Uncharacterized protein</fullName>
    </submittedName>
</protein>
<evidence type="ECO:0000313" key="2">
    <source>
        <dbReference type="Proteomes" id="UP000176678"/>
    </source>
</evidence>
<organism evidence="1 2">
    <name type="scientific">Candidatus Uhrbacteria bacterium RIFCSPLOWO2_02_FULL_51_9</name>
    <dbReference type="NCBI Taxonomy" id="1802410"/>
    <lineage>
        <taxon>Bacteria</taxon>
        <taxon>Candidatus Uhriibacteriota</taxon>
    </lineage>
</organism>
<dbReference type="Proteomes" id="UP000176678">
    <property type="component" value="Unassembled WGS sequence"/>
</dbReference>
<dbReference type="AlphaFoldDB" id="A0A1F7VH02"/>
<comment type="caution">
    <text evidence="1">The sequence shown here is derived from an EMBL/GenBank/DDBJ whole genome shotgun (WGS) entry which is preliminary data.</text>
</comment>
<reference evidence="1 2" key="1">
    <citation type="journal article" date="2016" name="Nat. Commun.">
        <title>Thousands of microbial genomes shed light on interconnected biogeochemical processes in an aquifer system.</title>
        <authorList>
            <person name="Anantharaman K."/>
            <person name="Brown C.T."/>
            <person name="Hug L.A."/>
            <person name="Sharon I."/>
            <person name="Castelle C.J."/>
            <person name="Probst A.J."/>
            <person name="Thomas B.C."/>
            <person name="Singh A."/>
            <person name="Wilkins M.J."/>
            <person name="Karaoz U."/>
            <person name="Brodie E.L."/>
            <person name="Williams K.H."/>
            <person name="Hubbard S.S."/>
            <person name="Banfield J.F."/>
        </authorList>
    </citation>
    <scope>NUCLEOTIDE SEQUENCE [LARGE SCALE GENOMIC DNA]</scope>
</reference>
<gene>
    <name evidence="1" type="ORF">A3H75_01355</name>
</gene>
<dbReference type="EMBL" id="MGES01000003">
    <property type="protein sequence ID" value="OGL89428.1"/>
    <property type="molecule type" value="Genomic_DNA"/>
</dbReference>
<accession>A0A1F7VH02</accession>